<feature type="region of interest" description="Disordered" evidence="1">
    <location>
        <begin position="1"/>
        <end position="28"/>
    </location>
</feature>
<protein>
    <submittedName>
        <fullName evidence="2">Uncharacterized protein</fullName>
    </submittedName>
</protein>
<keyword evidence="3" id="KW-1185">Reference proteome</keyword>
<name>A0ABM7LCJ0_9PSED</name>
<dbReference type="EMBL" id="AP023081">
    <property type="protein sequence ID" value="BCD87214.1"/>
    <property type="molecule type" value="Genomic_DNA"/>
</dbReference>
<dbReference type="Proteomes" id="UP001064896">
    <property type="component" value="Chromosome"/>
</dbReference>
<evidence type="ECO:0000256" key="1">
    <source>
        <dbReference type="SAM" id="MobiDB-lite"/>
    </source>
</evidence>
<gene>
    <name evidence="2" type="ORF">PSm6_36210</name>
</gene>
<proteinExistence type="predicted"/>
<evidence type="ECO:0000313" key="2">
    <source>
        <dbReference type="EMBL" id="BCD87214.1"/>
    </source>
</evidence>
<evidence type="ECO:0000313" key="3">
    <source>
        <dbReference type="Proteomes" id="UP001064896"/>
    </source>
</evidence>
<organism evidence="2 3">
    <name type="scientific">Pseudomonas solani</name>
    <dbReference type="NCBI Taxonomy" id="2731552"/>
    <lineage>
        <taxon>Bacteria</taxon>
        <taxon>Pseudomonadati</taxon>
        <taxon>Pseudomonadota</taxon>
        <taxon>Gammaproteobacteria</taxon>
        <taxon>Pseudomonadales</taxon>
        <taxon>Pseudomonadaceae</taxon>
        <taxon>Pseudomonas</taxon>
    </lineage>
</organism>
<sequence length="59" mass="6790">MLPGPPQLLTGKERWAEAHAPLHPPSPPWMSRAAFREFRETHAAKPEPMLKLSLQKHRE</sequence>
<accession>A0ABM7LCJ0</accession>
<reference evidence="2" key="1">
    <citation type="submission" date="2020-05" db="EMBL/GenBank/DDBJ databases">
        <title>Complete genome sequence of Pseudomonas sp. Sm006.</title>
        <authorList>
            <person name="Takeuchi K."/>
            <person name="Someya N."/>
        </authorList>
    </citation>
    <scope>NUCLEOTIDE SEQUENCE</scope>
    <source>
        <strain evidence="2">Sm006</strain>
    </source>
</reference>